<dbReference type="Gene3D" id="3.90.1150.10">
    <property type="entry name" value="Aspartate Aminotransferase, domain 1"/>
    <property type="match status" value="1"/>
</dbReference>
<dbReference type="PANTHER" id="PTHR30244">
    <property type="entry name" value="TRANSAMINASE"/>
    <property type="match status" value="1"/>
</dbReference>
<dbReference type="PIRSF" id="PIRSF000390">
    <property type="entry name" value="PLP_StrS"/>
    <property type="match status" value="1"/>
</dbReference>
<dbReference type="InterPro" id="IPR015424">
    <property type="entry name" value="PyrdxlP-dep_Trfase"/>
</dbReference>
<dbReference type="GO" id="GO:0008483">
    <property type="term" value="F:transaminase activity"/>
    <property type="evidence" value="ECO:0007669"/>
    <property type="project" value="UniProtKB-KW"/>
</dbReference>
<dbReference type="PANTHER" id="PTHR30244:SF36">
    <property type="entry name" value="3-OXO-GLUCOSE-6-PHOSPHATE:GLUTAMATE AMINOTRANSFERASE"/>
    <property type="match status" value="1"/>
</dbReference>
<dbReference type="Gene3D" id="3.40.640.10">
    <property type="entry name" value="Type I PLP-dependent aspartate aminotransferase-like (Major domain)"/>
    <property type="match status" value="1"/>
</dbReference>
<evidence type="ECO:0000256" key="3">
    <source>
        <dbReference type="RuleBase" id="RU004508"/>
    </source>
</evidence>
<accession>A0ABW3K558</accession>
<dbReference type="Proteomes" id="UP001597112">
    <property type="component" value="Unassembled WGS sequence"/>
</dbReference>
<dbReference type="InterPro" id="IPR015422">
    <property type="entry name" value="PyrdxlP-dep_Trfase_small"/>
</dbReference>
<evidence type="ECO:0000256" key="1">
    <source>
        <dbReference type="ARBA" id="ARBA00022898"/>
    </source>
</evidence>
<keyword evidence="4" id="KW-0808">Transferase</keyword>
<dbReference type="InterPro" id="IPR015421">
    <property type="entry name" value="PyrdxlP-dep_Trfase_major"/>
</dbReference>
<dbReference type="RefSeq" id="WP_377579466.1">
    <property type="nucleotide sequence ID" value="NZ_JBHTKA010000003.1"/>
</dbReference>
<proteinExistence type="inferred from homology"/>
<keyword evidence="4" id="KW-0032">Aminotransferase</keyword>
<keyword evidence="1 3" id="KW-0663">Pyridoxal phosphate</keyword>
<gene>
    <name evidence="4" type="ORF">ACFQ21_12435</name>
</gene>
<dbReference type="InterPro" id="IPR000653">
    <property type="entry name" value="DegT/StrS_aminotransferase"/>
</dbReference>
<keyword evidence="5" id="KW-1185">Reference proteome</keyword>
<dbReference type="Pfam" id="PF01041">
    <property type="entry name" value="DegT_DnrJ_EryC1"/>
    <property type="match status" value="1"/>
</dbReference>
<evidence type="ECO:0000313" key="5">
    <source>
        <dbReference type="Proteomes" id="UP001597112"/>
    </source>
</evidence>
<dbReference type="CDD" id="cd00616">
    <property type="entry name" value="AHBA_syn"/>
    <property type="match status" value="1"/>
</dbReference>
<evidence type="ECO:0000313" key="4">
    <source>
        <dbReference type="EMBL" id="MFD1000122.1"/>
    </source>
</evidence>
<dbReference type="EMBL" id="JBHTKA010000003">
    <property type="protein sequence ID" value="MFD1000122.1"/>
    <property type="molecule type" value="Genomic_DNA"/>
</dbReference>
<comment type="caution">
    <text evidence="4">The sequence shown here is derived from an EMBL/GenBank/DDBJ whole genome shotgun (WGS) entry which is preliminary data.</text>
</comment>
<protein>
    <submittedName>
        <fullName evidence="4">DegT/DnrJ/EryC1/StrS family aminotransferase</fullName>
    </submittedName>
</protein>
<evidence type="ECO:0000256" key="2">
    <source>
        <dbReference type="ARBA" id="ARBA00037999"/>
    </source>
</evidence>
<sequence length="370" mass="41671">MSKEPIPFLSLEPQHTIIKTAVQQAVQQVYDRSAFVLGEEVNAFEKEYAAWHEIPFCIGVGNGLDALTMSLLACDVKPGDEVIVPAHTYLATWLAVSRTGATVVPVEPDESTFNIDTSRIEEVITPRTKAILPVHLYGQACNMTAIMELAERHKLFTVEDNAQAQGSRWLKTFTGSWGTINATSFYPTKNLGALGDGGAVTTASEQLATFVKQYRNYGLKEKNIALYLGVNSRLDEMQAAILRVKLKHLEAWNEQRRELASLYLEQLKHVGDIVLPLSDKEADHVYHLFVVRTKFRDKLSFYLTERGIGTMIHYPVPPHLQRPYESLNFRKGDFPITEKIAETCLSLPLWPGMTEQQVAQVCEGVRKFFR</sequence>
<dbReference type="SUPFAM" id="SSF53383">
    <property type="entry name" value="PLP-dependent transferases"/>
    <property type="match status" value="1"/>
</dbReference>
<organism evidence="4 5">
    <name type="scientific">Ohtaekwangia kribbensis</name>
    <dbReference type="NCBI Taxonomy" id="688913"/>
    <lineage>
        <taxon>Bacteria</taxon>
        <taxon>Pseudomonadati</taxon>
        <taxon>Bacteroidota</taxon>
        <taxon>Cytophagia</taxon>
        <taxon>Cytophagales</taxon>
        <taxon>Fulvivirgaceae</taxon>
        <taxon>Ohtaekwangia</taxon>
    </lineage>
</organism>
<reference evidence="5" key="1">
    <citation type="journal article" date="2019" name="Int. J. Syst. Evol. Microbiol.">
        <title>The Global Catalogue of Microorganisms (GCM) 10K type strain sequencing project: providing services to taxonomists for standard genome sequencing and annotation.</title>
        <authorList>
            <consortium name="The Broad Institute Genomics Platform"/>
            <consortium name="The Broad Institute Genome Sequencing Center for Infectious Disease"/>
            <person name="Wu L."/>
            <person name="Ma J."/>
        </authorList>
    </citation>
    <scope>NUCLEOTIDE SEQUENCE [LARGE SCALE GENOMIC DNA]</scope>
    <source>
        <strain evidence="5">CCUG 58938</strain>
    </source>
</reference>
<comment type="similarity">
    <text evidence="2 3">Belongs to the DegT/DnrJ/EryC1 family.</text>
</comment>
<name>A0ABW3K558_9BACT</name>